<sequence>MDGEAGELALGPEKRRSLLAMLLLRRNRAVSVAQLTEAMWVDEPPANARSVVQSHVSRIRTLLAEACADQDGVLLATEGDAYVLRVPDGLLDVDRFEQLVALARSRQPSAEAVDALHRALGLWRGPALTGTVASQMLEAWAQTLEESRLAAVEALACHYQTLGEHASAAELLRGEAVAHPMRETLVASLMLALFRAGRQSDALDWYHRTRHVLSEKLGVDPGQVLSGAYECILRGEETPAEPAEPAGVPRPAAEQGGRPRDSAPDLLPRAPRGFYGRTTELGALDRAAAHAQDGAICLVTGPAGVGKTALVLHWAHQHADRFPDGQLFADLGSFSDRPDREVGEVLTEFLLALGVLPQDLPGSVSAGSALFRRLTHGRRVLVVLDNVRESDQVRMLLPGGTDSVTLVASRNRLVGLVVSDLASPVPLAALPPEEATALLARVLGAARVAAEPQAAREVATLCDGLPLALRIAAAKIASDPRRGIGAMAEQLGHAHRRLAQLSAEEISVAAALRLSVEQLPPPAAALFRLLGQHPGPRVDRYAAAALCGTHPDDAAHALDQLAATHLVTETDDDWFSLHDLVRLYAQGLSDEAAPEAFDRLADHYLHVALAAAAAAEPGGQPCCAPPADSYRPPLVTGFADPDAALAWFAGERETLAALVARAAPERAWRLALLQWPLVLRQVRDGWVPVLDLALRAAVEVGDEDAESRVRALLGWVLTTERRFPEALVCLAPAPELGARSGSLVGEAIARVNLAVVQTALGDADGAGAGLSRALELALADGHPHTVTLAIQHLARHLLDTGHPEDALRRALYGLEVATPGVSAARRVLLHTTCGEALLALGRPAEAGDCLRTALAEAEVVGHDESTAEVLQVLARAADEAGQEREAAGYRRRAELITSV</sequence>
<proteinExistence type="inferred from homology"/>
<dbReference type="Gene3D" id="3.40.50.300">
    <property type="entry name" value="P-loop containing nucleotide triphosphate hydrolases"/>
    <property type="match status" value="1"/>
</dbReference>
<keyword evidence="2" id="KW-0902">Two-component regulatory system</keyword>
<dbReference type="Gene3D" id="1.10.10.10">
    <property type="entry name" value="Winged helix-like DNA-binding domain superfamily/Winged helix DNA-binding domain"/>
    <property type="match status" value="1"/>
</dbReference>
<dbReference type="InterPro" id="IPR005158">
    <property type="entry name" value="BTAD"/>
</dbReference>
<dbReference type="PANTHER" id="PTHR35807:SF1">
    <property type="entry name" value="TRANSCRIPTIONAL REGULATOR REDD"/>
    <property type="match status" value="1"/>
</dbReference>
<accession>A0ABN2ZKB6</accession>
<dbReference type="SUPFAM" id="SSF48452">
    <property type="entry name" value="TPR-like"/>
    <property type="match status" value="2"/>
</dbReference>
<dbReference type="Proteomes" id="UP001422759">
    <property type="component" value="Unassembled WGS sequence"/>
</dbReference>
<protein>
    <submittedName>
        <fullName evidence="9">BTAD domain-containing putative transcriptional regulator</fullName>
    </submittedName>
</protein>
<dbReference type="InterPro" id="IPR001867">
    <property type="entry name" value="OmpR/PhoB-type_DNA-bd"/>
</dbReference>
<comment type="similarity">
    <text evidence="1">Belongs to the AfsR/DnrI/RedD regulatory family.</text>
</comment>
<evidence type="ECO:0000256" key="6">
    <source>
        <dbReference type="PROSITE-ProRule" id="PRU01091"/>
    </source>
</evidence>
<dbReference type="SMART" id="SM01043">
    <property type="entry name" value="BTAD"/>
    <property type="match status" value="1"/>
</dbReference>
<dbReference type="PRINTS" id="PR00364">
    <property type="entry name" value="DISEASERSIST"/>
</dbReference>
<evidence type="ECO:0000313" key="9">
    <source>
        <dbReference type="EMBL" id="GAA2143583.1"/>
    </source>
</evidence>
<keyword evidence="10" id="KW-1185">Reference proteome</keyword>
<dbReference type="EMBL" id="BAAANT010000014">
    <property type="protein sequence ID" value="GAA2143583.1"/>
    <property type="molecule type" value="Genomic_DNA"/>
</dbReference>
<feature type="DNA-binding region" description="OmpR/PhoB-type" evidence="6">
    <location>
        <begin position="1"/>
        <end position="86"/>
    </location>
</feature>
<dbReference type="InterPro" id="IPR036388">
    <property type="entry name" value="WH-like_DNA-bd_sf"/>
</dbReference>
<dbReference type="Pfam" id="PF13191">
    <property type="entry name" value="AAA_16"/>
    <property type="match status" value="1"/>
</dbReference>
<evidence type="ECO:0000256" key="5">
    <source>
        <dbReference type="ARBA" id="ARBA00023163"/>
    </source>
</evidence>
<dbReference type="PANTHER" id="PTHR35807">
    <property type="entry name" value="TRANSCRIPTIONAL REGULATOR REDD-RELATED"/>
    <property type="match status" value="1"/>
</dbReference>
<dbReference type="SMART" id="SM00862">
    <property type="entry name" value="Trans_reg_C"/>
    <property type="match status" value="1"/>
</dbReference>
<dbReference type="Gene3D" id="1.25.40.10">
    <property type="entry name" value="Tetratricopeptide repeat domain"/>
    <property type="match status" value="3"/>
</dbReference>
<evidence type="ECO:0000256" key="4">
    <source>
        <dbReference type="ARBA" id="ARBA00023125"/>
    </source>
</evidence>
<name>A0ABN2ZKB6_9ACTN</name>
<dbReference type="SUPFAM" id="SSF46894">
    <property type="entry name" value="C-terminal effector domain of the bipartite response regulators"/>
    <property type="match status" value="1"/>
</dbReference>
<comment type="caution">
    <text evidence="9">The sequence shown here is derived from an EMBL/GenBank/DDBJ whole genome shotgun (WGS) entry which is preliminary data.</text>
</comment>
<evidence type="ECO:0000256" key="1">
    <source>
        <dbReference type="ARBA" id="ARBA00005820"/>
    </source>
</evidence>
<dbReference type="CDD" id="cd15831">
    <property type="entry name" value="BTAD"/>
    <property type="match status" value="1"/>
</dbReference>
<feature type="region of interest" description="Disordered" evidence="7">
    <location>
        <begin position="238"/>
        <end position="271"/>
    </location>
</feature>
<dbReference type="InterPro" id="IPR041664">
    <property type="entry name" value="AAA_16"/>
</dbReference>
<reference evidence="9 10" key="1">
    <citation type="journal article" date="2019" name="Int. J. Syst. Evol. Microbiol.">
        <title>The Global Catalogue of Microorganisms (GCM) 10K type strain sequencing project: providing services to taxonomists for standard genome sequencing and annotation.</title>
        <authorList>
            <consortium name="The Broad Institute Genomics Platform"/>
            <consortium name="The Broad Institute Genome Sequencing Center for Infectious Disease"/>
            <person name="Wu L."/>
            <person name="Ma J."/>
        </authorList>
    </citation>
    <scope>NUCLEOTIDE SEQUENCE [LARGE SCALE GENOMIC DNA]</scope>
    <source>
        <strain evidence="9 10">JCM 14560</strain>
    </source>
</reference>
<evidence type="ECO:0000313" key="10">
    <source>
        <dbReference type="Proteomes" id="UP001422759"/>
    </source>
</evidence>
<organism evidence="9 10">
    <name type="scientific">Kitasatospora kazusensis</name>
    <dbReference type="NCBI Taxonomy" id="407974"/>
    <lineage>
        <taxon>Bacteria</taxon>
        <taxon>Bacillati</taxon>
        <taxon>Actinomycetota</taxon>
        <taxon>Actinomycetes</taxon>
        <taxon>Kitasatosporales</taxon>
        <taxon>Streptomycetaceae</taxon>
        <taxon>Kitasatospora</taxon>
    </lineage>
</organism>
<dbReference type="InterPro" id="IPR051677">
    <property type="entry name" value="AfsR-DnrI-RedD_regulator"/>
</dbReference>
<dbReference type="InterPro" id="IPR027417">
    <property type="entry name" value="P-loop_NTPase"/>
</dbReference>
<dbReference type="InterPro" id="IPR011990">
    <property type="entry name" value="TPR-like_helical_dom_sf"/>
</dbReference>
<evidence type="ECO:0000256" key="3">
    <source>
        <dbReference type="ARBA" id="ARBA00023015"/>
    </source>
</evidence>
<dbReference type="PROSITE" id="PS51755">
    <property type="entry name" value="OMPR_PHOB"/>
    <property type="match status" value="1"/>
</dbReference>
<keyword evidence="4 6" id="KW-0238">DNA-binding</keyword>
<evidence type="ECO:0000256" key="7">
    <source>
        <dbReference type="SAM" id="MobiDB-lite"/>
    </source>
</evidence>
<dbReference type="SUPFAM" id="SSF52540">
    <property type="entry name" value="P-loop containing nucleoside triphosphate hydrolases"/>
    <property type="match status" value="1"/>
</dbReference>
<dbReference type="Pfam" id="PF00486">
    <property type="entry name" value="Trans_reg_C"/>
    <property type="match status" value="1"/>
</dbReference>
<keyword evidence="3" id="KW-0805">Transcription regulation</keyword>
<feature type="compositionally biased region" description="Low complexity" evidence="7">
    <location>
        <begin position="240"/>
        <end position="254"/>
    </location>
</feature>
<dbReference type="Pfam" id="PF03704">
    <property type="entry name" value="BTAD"/>
    <property type="match status" value="1"/>
</dbReference>
<evidence type="ECO:0000256" key="2">
    <source>
        <dbReference type="ARBA" id="ARBA00023012"/>
    </source>
</evidence>
<feature type="domain" description="OmpR/PhoB-type" evidence="8">
    <location>
        <begin position="1"/>
        <end position="86"/>
    </location>
</feature>
<gene>
    <name evidence="9" type="ORF">GCM10009760_30160</name>
</gene>
<evidence type="ECO:0000259" key="8">
    <source>
        <dbReference type="PROSITE" id="PS51755"/>
    </source>
</evidence>
<keyword evidence="5" id="KW-0804">Transcription</keyword>
<dbReference type="InterPro" id="IPR016032">
    <property type="entry name" value="Sig_transdc_resp-reg_C-effctor"/>
</dbReference>